<evidence type="ECO:0000313" key="14">
    <source>
        <dbReference type="EMBL" id="AFI84461.1"/>
    </source>
</evidence>
<evidence type="ECO:0000256" key="5">
    <source>
        <dbReference type="ARBA" id="ARBA00022692"/>
    </source>
</evidence>
<dbReference type="GO" id="GO:0044718">
    <property type="term" value="P:siderophore transmembrane transport"/>
    <property type="evidence" value="ECO:0007669"/>
    <property type="project" value="TreeGrafter"/>
</dbReference>
<keyword evidence="6" id="KW-0408">Iron</keyword>
<evidence type="ECO:0000256" key="11">
    <source>
        <dbReference type="RuleBase" id="RU003357"/>
    </source>
</evidence>
<organism evidence="14 15">
    <name type="scientific">Methylophaga nitratireducenticrescens</name>
    <dbReference type="NCBI Taxonomy" id="754476"/>
    <lineage>
        <taxon>Bacteria</taxon>
        <taxon>Pseudomonadati</taxon>
        <taxon>Pseudomonadota</taxon>
        <taxon>Gammaproteobacteria</taxon>
        <taxon>Thiotrichales</taxon>
        <taxon>Piscirickettsiaceae</taxon>
        <taxon>Methylophaga</taxon>
    </lineage>
</organism>
<comment type="subcellular location">
    <subcellularLocation>
        <location evidence="1 10">Cell outer membrane</location>
        <topology evidence="1 10">Multi-pass membrane protein</topology>
    </subcellularLocation>
</comment>
<evidence type="ECO:0000256" key="8">
    <source>
        <dbReference type="ARBA" id="ARBA00023136"/>
    </source>
</evidence>
<dbReference type="EMBL" id="CP003390">
    <property type="protein sequence ID" value="AFI84461.1"/>
    <property type="molecule type" value="Genomic_DNA"/>
</dbReference>
<dbReference type="PANTHER" id="PTHR30069">
    <property type="entry name" value="TONB-DEPENDENT OUTER MEMBRANE RECEPTOR"/>
    <property type="match status" value="1"/>
</dbReference>
<keyword evidence="12" id="KW-0732">Signal</keyword>
<feature type="domain" description="Secretin/TonB short N-terminal" evidence="13">
    <location>
        <begin position="72"/>
        <end position="123"/>
    </location>
</feature>
<keyword evidence="9 10" id="KW-0998">Cell outer membrane</keyword>
<dbReference type="Gene3D" id="2.40.170.20">
    <property type="entry name" value="TonB-dependent receptor, beta-barrel domain"/>
    <property type="match status" value="2"/>
</dbReference>
<accession>I1XJ92</accession>
<dbReference type="InterPro" id="IPR037066">
    <property type="entry name" value="Plug_dom_sf"/>
</dbReference>
<proteinExistence type="inferred from homology"/>
<evidence type="ECO:0000256" key="4">
    <source>
        <dbReference type="ARBA" id="ARBA00022496"/>
    </source>
</evidence>
<keyword evidence="7 11" id="KW-0798">TonB box</keyword>
<evidence type="ECO:0000256" key="9">
    <source>
        <dbReference type="ARBA" id="ARBA00023237"/>
    </source>
</evidence>
<dbReference type="AlphaFoldDB" id="I1XJ92"/>
<protein>
    <submittedName>
        <fullName evidence="14">TonB-dependent receptor</fullName>
    </submittedName>
</protein>
<dbReference type="InterPro" id="IPR012910">
    <property type="entry name" value="Plug_dom"/>
</dbReference>
<dbReference type="Proteomes" id="UP000009144">
    <property type="component" value="Chromosome"/>
</dbReference>
<keyword evidence="3 10" id="KW-1134">Transmembrane beta strand</keyword>
<evidence type="ECO:0000256" key="6">
    <source>
        <dbReference type="ARBA" id="ARBA00023004"/>
    </source>
</evidence>
<dbReference type="InterPro" id="IPR039426">
    <property type="entry name" value="TonB-dep_rcpt-like"/>
</dbReference>
<dbReference type="SUPFAM" id="SSF56935">
    <property type="entry name" value="Porins"/>
    <property type="match status" value="1"/>
</dbReference>
<comment type="similarity">
    <text evidence="10 11">Belongs to the TonB-dependent receptor family.</text>
</comment>
<dbReference type="InterPro" id="IPR011662">
    <property type="entry name" value="Secretin/TonB_short_N"/>
</dbReference>
<gene>
    <name evidence="14" type="ordered locus">Q7A_1637</name>
</gene>
<sequence>MLNLHNQGKLCLKKKFYRCLSVASLSMASTMSLSHIAMAADETVQEAPRKNYSIPAGPLSNAISEYAAETGVRLTFDPSIAKDKQTKGLEGEYSVDEGFNRLLKDSGLEAIDDQAGGYFLVPALPALGEEATLTLEKVNVRAQRFYEIGPMPGLGLTKEEIPGNVQSISAEEIRDARSLSMTDLFNSKLQGVTVNDYQGNPFQMDIQYRGFTAGPQIGTPQGLSVFLDGVRVNEPFGDVVNWDMIPMNAIAGVDVFPGSNPIFGLNTLGGAFTMKTKDGFNFTDTVFDVMKGSFGREQLLAESGWNNGTIAFFGAGSFFMEDGWRENSPSEVNQFFGKASYRGDKLDLHLSTLIVETDLVGNGLIPTEEYRQDRNGVFTAPDVTENRLQQFQLSGAYQVNDKFSVTGQVYRRNSKRDSQGADVYTQFGGNDYIRRNLNEGEEYTCLFESSNDYGLPDYYVVADGSAEQAAFTSFANASLEDAFAAIEALDPDALNAELPDYYVDYAQKYFAYDKNFYTGNILQPGGLTNLEKPIPGSDYIYETQNNLAGLKTVTAQPGFLQGFIVNTLSQAAFHYTKNGVKQLLLIKPPTNGDVCQGDITNNQLKVTGPDGGFQTADGANYSQTNPGVVDGTPTAVLTDNSIDQITDGASIQLNWNTEKHKFMIGASIDRPTAEYATSQQLGLFTPNREFYYAPDEIRDQYLAADIPISNNNFEGEQLTKSLYFSETWSPVSNWHFNASARYNDTKGHNKIASRNYGTFVFDLTQLEAFPDSYDICPPGVDCPTGYEEINSLNLKNPEEREDFSYYSLNPSLGVAWDARDDLNIYANFAQGVRVPSVIELGCALDKTPVGSKGIYKSLQENRSCSLPSNLSGDPYLPQIKAETWEIGARGLWDEWIQWNITAYQTNLKDDLYLVTFPGDRNFFDTIGDTRRQGIELGISGQKDRWGFSVNYALTHATFEDDFTIAGNDNSSSYEDFTGNYDFSRLIDVGPGDRLPGVSLHNLNATVSYMLTPKWEIGVTAIAHSESYVRGNENNKHRRGVVLTETIDDGGRQKVVTRKPTSNPGKVPGYMTFNVQSTYNFNENLSVNLLVNNVFDHEYFTAGTLGRNPFSPGTYGAIGPDGYNHNSLEWDSTNFVAPGAPRGAWLSMRWRF</sequence>
<evidence type="ECO:0000313" key="15">
    <source>
        <dbReference type="Proteomes" id="UP000009144"/>
    </source>
</evidence>
<dbReference type="InterPro" id="IPR036942">
    <property type="entry name" value="Beta-barrel_TonB_sf"/>
</dbReference>
<feature type="chain" id="PRO_5003654283" evidence="12">
    <location>
        <begin position="40"/>
        <end position="1151"/>
    </location>
</feature>
<evidence type="ECO:0000256" key="10">
    <source>
        <dbReference type="PROSITE-ProRule" id="PRU01360"/>
    </source>
</evidence>
<keyword evidence="4" id="KW-0410">Iron transport</keyword>
<evidence type="ECO:0000256" key="3">
    <source>
        <dbReference type="ARBA" id="ARBA00022452"/>
    </source>
</evidence>
<dbReference type="PANTHER" id="PTHR30069:SF39">
    <property type="entry name" value="BLL6183 PROTEIN"/>
    <property type="match status" value="1"/>
</dbReference>
<reference evidence="14 15" key="2">
    <citation type="journal article" date="2013" name="Int. J. Syst. Evol. Microbiol.">
        <title>Methylophaga nitratireducenticrescens sp. nov. and Methylophaga frappieri sp. nov., isolated from the biofilm of the methanol-fed denitrification system treating the seawater at the Montreal Biodome.</title>
        <authorList>
            <person name="Villeneuve C."/>
            <person name="Martineau C."/>
            <person name="Mauffrey F."/>
            <person name="Villemur R."/>
        </authorList>
    </citation>
    <scope>NUCLEOTIDE SEQUENCE [LARGE SCALE GENOMIC DNA]</scope>
    <source>
        <strain evidence="14 15">JAM1</strain>
    </source>
</reference>
<dbReference type="eggNOG" id="COG1629">
    <property type="taxonomic scope" value="Bacteria"/>
</dbReference>
<dbReference type="Pfam" id="PF07715">
    <property type="entry name" value="Plug"/>
    <property type="match status" value="1"/>
</dbReference>
<dbReference type="STRING" id="754476.Q7A_1637"/>
<evidence type="ECO:0000256" key="7">
    <source>
        <dbReference type="ARBA" id="ARBA00023077"/>
    </source>
</evidence>
<dbReference type="eggNOG" id="COG4772">
    <property type="taxonomic scope" value="Bacteria"/>
</dbReference>
<dbReference type="OrthoDB" id="9760620at2"/>
<evidence type="ECO:0000256" key="2">
    <source>
        <dbReference type="ARBA" id="ARBA00022448"/>
    </source>
</evidence>
<keyword evidence="14" id="KW-0675">Receptor</keyword>
<dbReference type="RefSeq" id="WP_014706834.1">
    <property type="nucleotide sequence ID" value="NC_017857.3"/>
</dbReference>
<dbReference type="Gene3D" id="2.170.130.10">
    <property type="entry name" value="TonB-dependent receptor, plug domain"/>
    <property type="match status" value="1"/>
</dbReference>
<keyword evidence="15" id="KW-1185">Reference proteome</keyword>
<evidence type="ECO:0000256" key="12">
    <source>
        <dbReference type="SAM" id="SignalP"/>
    </source>
</evidence>
<keyword evidence="4" id="KW-0406">Ion transport</keyword>
<dbReference type="PATRIC" id="fig|754476.3.peg.1618"/>
<dbReference type="HOGENOM" id="CLU_008654_0_0_6"/>
<keyword evidence="5 10" id="KW-0812">Transmembrane</keyword>
<evidence type="ECO:0000259" key="13">
    <source>
        <dbReference type="SMART" id="SM00965"/>
    </source>
</evidence>
<dbReference type="GO" id="GO:0015344">
    <property type="term" value="F:siderophore uptake transmembrane transporter activity"/>
    <property type="evidence" value="ECO:0007669"/>
    <property type="project" value="TreeGrafter"/>
</dbReference>
<dbReference type="KEGG" id="mej:Q7A_1637"/>
<dbReference type="SMART" id="SM00965">
    <property type="entry name" value="STN"/>
    <property type="match status" value="1"/>
</dbReference>
<dbReference type="GO" id="GO:0009279">
    <property type="term" value="C:cell outer membrane"/>
    <property type="evidence" value="ECO:0007669"/>
    <property type="project" value="UniProtKB-SubCell"/>
</dbReference>
<dbReference type="Gene3D" id="3.55.50.30">
    <property type="match status" value="1"/>
</dbReference>
<dbReference type="Pfam" id="PF00593">
    <property type="entry name" value="TonB_dep_Rec_b-barrel"/>
    <property type="match status" value="1"/>
</dbReference>
<evidence type="ECO:0000256" key="1">
    <source>
        <dbReference type="ARBA" id="ARBA00004571"/>
    </source>
</evidence>
<name>I1XJ92_METNJ</name>
<dbReference type="PROSITE" id="PS52016">
    <property type="entry name" value="TONB_DEPENDENT_REC_3"/>
    <property type="match status" value="1"/>
</dbReference>
<reference evidence="14 15" key="1">
    <citation type="journal article" date="2012" name="J. Bacteriol.">
        <title>Complete genome sequences of Methylophaga sp. strain JAM1 and Methylophaga sp. strain JAM7.</title>
        <authorList>
            <person name="Villeneuve C."/>
            <person name="Martineau C."/>
            <person name="Mauffrey F."/>
            <person name="Villemur R."/>
        </authorList>
    </citation>
    <scope>NUCLEOTIDE SEQUENCE [LARGE SCALE GENOMIC DNA]</scope>
    <source>
        <strain evidence="14 15">JAM1</strain>
    </source>
</reference>
<feature type="signal peptide" evidence="12">
    <location>
        <begin position="1"/>
        <end position="39"/>
    </location>
</feature>
<keyword evidence="8 10" id="KW-0472">Membrane</keyword>
<dbReference type="InterPro" id="IPR000531">
    <property type="entry name" value="Beta-barrel_TonB"/>
</dbReference>
<keyword evidence="2 10" id="KW-0813">Transport</keyword>